<accession>A0A645DTJ2</accession>
<proteinExistence type="predicted"/>
<dbReference type="EMBL" id="VSSQ01039563">
    <property type="protein sequence ID" value="MPM92656.1"/>
    <property type="molecule type" value="Genomic_DNA"/>
</dbReference>
<dbReference type="AlphaFoldDB" id="A0A645DTJ2"/>
<name>A0A645DTJ2_9ZZZZ</name>
<organism evidence="1">
    <name type="scientific">bioreactor metagenome</name>
    <dbReference type="NCBI Taxonomy" id="1076179"/>
    <lineage>
        <taxon>unclassified sequences</taxon>
        <taxon>metagenomes</taxon>
        <taxon>ecological metagenomes</taxon>
    </lineage>
</organism>
<comment type="caution">
    <text evidence="1">The sequence shown here is derived from an EMBL/GenBank/DDBJ whole genome shotgun (WGS) entry which is preliminary data.</text>
</comment>
<sequence>MVGVNTDCPSLVGSASLEQTVARTTCYLIEHVRLVVTGLGQAQLFHLSGVRPRTNSSLNDLHAGIIILYAVDVAGNEVSDNGVIHADVNRNHFAGAHRSSHHADKVRTLVLSIEDAGHVLGHCSRVHFGVKNDELDIGVIFRNGDAVVSIGRRSDDILVALVDRVEDVVVVLVCFGGVAGLNGLGLPAIGCQLFDTTLARITEGFVAEVADDVGDFALRARSGRGRRSGAATSRGRGCGRRGLAATAGCQRNGHGCHQEDGY</sequence>
<evidence type="ECO:0000313" key="1">
    <source>
        <dbReference type="EMBL" id="MPM92656.1"/>
    </source>
</evidence>
<reference evidence="1" key="1">
    <citation type="submission" date="2019-08" db="EMBL/GenBank/DDBJ databases">
        <authorList>
            <person name="Kucharzyk K."/>
            <person name="Murdoch R.W."/>
            <person name="Higgins S."/>
            <person name="Loffler F."/>
        </authorList>
    </citation>
    <scope>NUCLEOTIDE SEQUENCE</scope>
</reference>
<gene>
    <name evidence="1" type="ORF">SDC9_139791</name>
</gene>
<protein>
    <submittedName>
        <fullName evidence="1">Uncharacterized protein</fullName>
    </submittedName>
</protein>